<dbReference type="PANTHER" id="PTHR32063:SF18">
    <property type="entry name" value="CATION EFFLUX SYSTEM PROTEIN"/>
    <property type="match status" value="1"/>
</dbReference>
<evidence type="ECO:0000313" key="2">
    <source>
        <dbReference type="EMBL" id="EAM51657.1"/>
    </source>
</evidence>
<dbReference type="PANTHER" id="PTHR32063">
    <property type="match status" value="1"/>
</dbReference>
<dbReference type="Gene3D" id="3.30.2090.10">
    <property type="entry name" value="Multidrug efflux transporter AcrB TolC docking domain, DN and DC subdomains"/>
    <property type="match status" value="1"/>
</dbReference>
<reference evidence="2" key="3">
    <citation type="submission" date="2016-12" db="EMBL/GenBank/DDBJ databases">
        <title>Annotation of the draft genome assembly of Crocosphaera watsonii WH 8501.</title>
        <authorList>
            <consortium name="US DOE Joint Genome Institute (JGI-ORNL)"/>
            <person name="Larimer F."/>
            <person name="Land M."/>
        </authorList>
    </citation>
    <scope>NUCLEOTIDE SEQUENCE</scope>
    <source>
        <strain evidence="2">WH 8501</strain>
    </source>
</reference>
<sequence length="731" mass="80452">MRSNQRIDQWSQQVYQTLDRFQENLPRGLGLNIVFDQTPYVEDRLNSLIINLLLGAGCVFAVTVLMMGWRSALIVGCALPLSGLMVFAGMQWLEIPFHQMSITGLIVALGLLIDNEIVVVDEVPNNLKMGLKPIKALKKSVNYLFIPLLASTLTTVCAFLPIALLPGPSGEFVGTIGVNVIIALTFSLLISLSIIPAITVHFPPPNSDPSSFLPLRWFNEGFSWGWLTQKYRWSLHQLFKYPILGILLALCLPIIGFMQAGTLQEQFFPTADRDQFNLELEFPASTALAQTRSQVLEARQLILEHEGVKNVQWFIGESAPRFYYNLVEGRKNEPNYAQALVETESPEISRALIPVIQKELDKVYPNARVLVRPLEQGPPVDAPVELRIYGSDLDILSDLGQKFRQELSQVSHVTHTRDSLSENLAKLGLQIDEEKSRLTQFSNANIANQLNSTLEGVTGGTIVESSEELPVRVRVNGLQRGDLDNIRSLYLTENRQSVPFTSLGNVTILPEINQITRRNGQRVNTVQGFVEMGILPSQVLSEFQKRLENANLVVPSGYTLEIGGESAERNNAVGRLLSLVGVLTIIMVTILVLSLGSFRLAAVIGVVGICSVGLGLFALWLFDYPFGFMSIIGSIGLVGVAINDSIVVLTAIKDDPEARLGNSRAVREIVIHSTRHVLTTTFTTPIGFVPLLLGGGGFWPPLAIVIAGGIFGATLLALYFVPCSYLLIKRT</sequence>
<evidence type="ECO:0000313" key="3">
    <source>
        <dbReference type="Proteomes" id="UP000003922"/>
    </source>
</evidence>
<feature type="transmembrane region" description="Helical" evidence="1">
    <location>
        <begin position="576"/>
        <end position="593"/>
    </location>
</feature>
<organism evidence="2 3">
    <name type="scientific">Crocosphaera watsonii WH 8501</name>
    <dbReference type="NCBI Taxonomy" id="165597"/>
    <lineage>
        <taxon>Bacteria</taxon>
        <taxon>Bacillati</taxon>
        <taxon>Cyanobacteriota</taxon>
        <taxon>Cyanophyceae</taxon>
        <taxon>Oscillatoriophycideae</taxon>
        <taxon>Chroococcales</taxon>
        <taxon>Aphanothecaceae</taxon>
        <taxon>Crocosphaera</taxon>
    </lineage>
</organism>
<dbReference type="SUPFAM" id="SSF82714">
    <property type="entry name" value="Multidrug efflux transporter AcrB TolC docking domain, DN and DC subdomains"/>
    <property type="match status" value="1"/>
</dbReference>
<dbReference type="GO" id="GO:0005886">
    <property type="term" value="C:plasma membrane"/>
    <property type="evidence" value="ECO:0007669"/>
    <property type="project" value="TreeGrafter"/>
</dbReference>
<feature type="transmembrane region" description="Helical" evidence="1">
    <location>
        <begin position="141"/>
        <end position="164"/>
    </location>
</feature>
<proteinExistence type="predicted"/>
<dbReference type="Pfam" id="PF00873">
    <property type="entry name" value="ACR_tran"/>
    <property type="match status" value="1"/>
</dbReference>
<protein>
    <submittedName>
        <fullName evidence="2">Probable RND efflux transporter</fullName>
    </submittedName>
</protein>
<dbReference type="Gene3D" id="3.30.70.1440">
    <property type="entry name" value="Multidrug efflux transporter AcrB pore domain"/>
    <property type="match status" value="1"/>
</dbReference>
<keyword evidence="1" id="KW-0472">Membrane</keyword>
<reference evidence="2" key="2">
    <citation type="submission" date="2005-06" db="EMBL/GenBank/DDBJ databases">
        <title>Sequencing of the draft genome and assembly of Crocosphaera watsonii WH 8501.</title>
        <authorList>
            <consortium name="US DOE Joint Genome Institute (JGI-PGF)"/>
            <person name="Copeland A."/>
            <person name="Lucas S."/>
            <person name="Lapidus A."/>
            <person name="Barry K."/>
            <person name="Detter C."/>
            <person name="Glavina T."/>
            <person name="Hammon N."/>
            <person name="Israni S."/>
            <person name="Pitluck S."/>
            <person name="Richardson P."/>
        </authorList>
    </citation>
    <scope>NUCLEOTIDE SEQUENCE [LARGE SCALE GENOMIC DNA]</scope>
    <source>
        <strain evidence="2">WH 8501</strain>
    </source>
</reference>
<dbReference type="SUPFAM" id="SSF82866">
    <property type="entry name" value="Multidrug efflux transporter AcrB transmembrane domain"/>
    <property type="match status" value="2"/>
</dbReference>
<dbReference type="KEGG" id="cwa:CwatDRAFT_4812"/>
<feature type="transmembrane region" description="Helical" evidence="1">
    <location>
        <begin position="628"/>
        <end position="652"/>
    </location>
</feature>
<evidence type="ECO:0000256" key="1">
    <source>
        <dbReference type="SAM" id="Phobius"/>
    </source>
</evidence>
<dbReference type="InterPro" id="IPR001036">
    <property type="entry name" value="Acrflvin-R"/>
</dbReference>
<dbReference type="Gene3D" id="1.20.1640.10">
    <property type="entry name" value="Multidrug efflux transporter AcrB transmembrane domain"/>
    <property type="match status" value="2"/>
</dbReference>
<feature type="transmembrane region" description="Helical" evidence="1">
    <location>
        <begin position="238"/>
        <end position="258"/>
    </location>
</feature>
<feature type="transmembrane region" description="Helical" evidence="1">
    <location>
        <begin position="673"/>
        <end position="693"/>
    </location>
</feature>
<dbReference type="EMBL" id="AADV02000004">
    <property type="protein sequence ID" value="EAM51657.1"/>
    <property type="molecule type" value="Genomic_DNA"/>
</dbReference>
<feature type="transmembrane region" description="Helical" evidence="1">
    <location>
        <begin position="73"/>
        <end position="93"/>
    </location>
</feature>
<comment type="caution">
    <text evidence="2">The sequence shown here is derived from an EMBL/GenBank/DDBJ whole genome shotgun (WGS) entry which is preliminary data.</text>
</comment>
<dbReference type="InterPro" id="IPR027463">
    <property type="entry name" value="AcrB_DN_DC_subdom"/>
</dbReference>
<keyword evidence="1" id="KW-1133">Transmembrane helix</keyword>
<dbReference type="GO" id="GO:0042910">
    <property type="term" value="F:xenobiotic transmembrane transporter activity"/>
    <property type="evidence" value="ECO:0007669"/>
    <property type="project" value="TreeGrafter"/>
</dbReference>
<feature type="transmembrane region" description="Helical" evidence="1">
    <location>
        <begin position="176"/>
        <end position="198"/>
    </location>
</feature>
<feature type="transmembrane region" description="Helical" evidence="1">
    <location>
        <begin position="699"/>
        <end position="728"/>
    </location>
</feature>
<keyword evidence="1" id="KW-0812">Transmembrane</keyword>
<keyword evidence="3" id="KW-1185">Reference proteome</keyword>
<dbReference type="Proteomes" id="UP000003922">
    <property type="component" value="Unassembled WGS sequence"/>
</dbReference>
<reference evidence="2" key="1">
    <citation type="submission" date="2004-02" db="EMBL/GenBank/DDBJ databases">
        <authorList>
            <consortium name="DOE Joint Genome Institute"/>
        </authorList>
    </citation>
    <scope>NUCLEOTIDE SEQUENCE [LARGE SCALE GENOMIC DNA]</scope>
    <source>
        <strain evidence="2">WH 8501</strain>
    </source>
</reference>
<feature type="transmembrane region" description="Helical" evidence="1">
    <location>
        <begin position="600"/>
        <end position="622"/>
    </location>
</feature>
<accession>Q4C613</accession>
<gene>
    <name evidence="2" type="ORF">CwatDRAFT_4812</name>
</gene>
<feature type="transmembrane region" description="Helical" evidence="1">
    <location>
        <begin position="48"/>
        <end position="66"/>
    </location>
</feature>
<name>Q4C613_CROWT</name>
<dbReference type="AlphaFoldDB" id="Q4C613"/>
<dbReference type="PRINTS" id="PR00702">
    <property type="entry name" value="ACRIFLAVINRP"/>
</dbReference>
<dbReference type="Gene3D" id="3.30.70.1430">
    <property type="entry name" value="Multidrug efflux transporter AcrB pore domain"/>
    <property type="match status" value="1"/>
</dbReference>
<dbReference type="Gene3D" id="3.30.70.1320">
    <property type="entry name" value="Multidrug efflux transporter AcrB pore domain like"/>
    <property type="match status" value="1"/>
</dbReference>